<protein>
    <submittedName>
        <fullName evidence="1">Uncharacterized protein</fullName>
    </submittedName>
</protein>
<evidence type="ECO:0000313" key="2">
    <source>
        <dbReference type="Proteomes" id="UP001386437"/>
    </source>
</evidence>
<comment type="caution">
    <text evidence="1">The sequence shown here is derived from an EMBL/GenBank/DDBJ whole genome shotgun (WGS) entry which is preliminary data.</text>
</comment>
<gene>
    <name evidence="1" type="ORF">H3V53_21175</name>
</gene>
<reference evidence="1 2" key="1">
    <citation type="journal article" date="2022" name="Arch. Microbiol.">
        <title>Paraburkholderia bengalensis sp. nov. isolated from roots of Oryza sativa, IR64.</title>
        <authorList>
            <person name="Nag P."/>
            <person name="Mondal N."/>
            <person name="Sarkar J."/>
            <person name="Das S."/>
        </authorList>
    </citation>
    <scope>NUCLEOTIDE SEQUENCE [LARGE SCALE GENOMIC DNA]</scope>
    <source>
        <strain evidence="1 2">IR64_4_BI</strain>
    </source>
</reference>
<sequence length="225" mass="24637">MLGKAALAFWNGIAPGGDAEFLAWHVSEHIPERVGLPGFLRGRRYVASCGSPRYFNFYETESLDVLESPVYRDRLDHPTPWTTKVIATFVDTSRTMCRVAYSRGAGEGAWMQTIRFAFPSVASGARDKSISKLISILDDLPARTAVVGAHLLDGVQRETQPTRELELRGRPDAQIDGVLLIEAADEGTLASLAERELADDTLHLAGVGSIVRGTYQLQYSLSASR</sequence>
<name>A0ABU8IVZ0_9BURK</name>
<dbReference type="Proteomes" id="UP001386437">
    <property type="component" value="Unassembled WGS sequence"/>
</dbReference>
<organism evidence="1 2">
    <name type="scientific">Paraburkholderia bengalensis</name>
    <dbReference type="NCBI Taxonomy" id="2747562"/>
    <lineage>
        <taxon>Bacteria</taxon>
        <taxon>Pseudomonadati</taxon>
        <taxon>Pseudomonadota</taxon>
        <taxon>Betaproteobacteria</taxon>
        <taxon>Burkholderiales</taxon>
        <taxon>Burkholderiaceae</taxon>
        <taxon>Paraburkholderia</taxon>
    </lineage>
</organism>
<keyword evidence="2" id="KW-1185">Reference proteome</keyword>
<accession>A0ABU8IVZ0</accession>
<dbReference type="EMBL" id="JACFYJ010000036">
    <property type="protein sequence ID" value="MEI5999624.1"/>
    <property type="molecule type" value="Genomic_DNA"/>
</dbReference>
<evidence type="ECO:0000313" key="1">
    <source>
        <dbReference type="EMBL" id="MEI5999624.1"/>
    </source>
</evidence>
<proteinExistence type="predicted"/>